<evidence type="ECO:0000313" key="6">
    <source>
        <dbReference type="EMBL" id="SEP73579.1"/>
    </source>
</evidence>
<sequence length="235" mass="25985">MIGEINSMKNLPTQALLFDLDGTLVDNMMVHHRAWQRKLKELGLDYSLERVKAEIHGVNLEILKNLFGDRFTPEEREQIAWDKEAAYRDIFAADFAANIVPGALDFIRQAHAAGIPMAIGTAGPKENAEFVVENLGIGHLMGHLVHSGMVSRGKPDPEVFQQGADALGVDLKDCIIFEDSVTGAKAANNAGCPVVVLTTTHDEPEFTELEVADFRPDFRGLKIEKTGQEFRLFLD</sequence>
<organism evidence="6 7">
    <name type="scientific">Neolewinella agarilytica</name>
    <dbReference type="NCBI Taxonomy" id="478744"/>
    <lineage>
        <taxon>Bacteria</taxon>
        <taxon>Pseudomonadati</taxon>
        <taxon>Bacteroidota</taxon>
        <taxon>Saprospiria</taxon>
        <taxon>Saprospirales</taxon>
        <taxon>Lewinellaceae</taxon>
        <taxon>Neolewinella</taxon>
    </lineage>
</organism>
<dbReference type="SUPFAM" id="SSF56784">
    <property type="entry name" value="HAD-like"/>
    <property type="match status" value="1"/>
</dbReference>
<reference evidence="7" key="1">
    <citation type="submission" date="2016-10" db="EMBL/GenBank/DDBJ databases">
        <authorList>
            <person name="Varghese N."/>
            <person name="Submissions S."/>
        </authorList>
    </citation>
    <scope>NUCLEOTIDE SEQUENCE [LARGE SCALE GENOMIC DNA]</scope>
    <source>
        <strain evidence="7">DSM 24740</strain>
    </source>
</reference>
<evidence type="ECO:0000256" key="3">
    <source>
        <dbReference type="ARBA" id="ARBA00022723"/>
    </source>
</evidence>
<protein>
    <submittedName>
        <fullName evidence="6">Beta-phosphoglucomutase</fullName>
    </submittedName>
</protein>
<dbReference type="GO" id="GO:0003824">
    <property type="term" value="F:catalytic activity"/>
    <property type="evidence" value="ECO:0007669"/>
    <property type="project" value="UniProtKB-ARBA"/>
</dbReference>
<dbReference type="Proteomes" id="UP000199021">
    <property type="component" value="Unassembled WGS sequence"/>
</dbReference>
<comment type="cofactor">
    <cofactor evidence="1">
        <name>Mg(2+)</name>
        <dbReference type="ChEBI" id="CHEBI:18420"/>
    </cofactor>
</comment>
<dbReference type="NCBIfam" id="TIGR01509">
    <property type="entry name" value="HAD-SF-IA-v3"/>
    <property type="match status" value="1"/>
</dbReference>
<dbReference type="SFLD" id="SFLDG01129">
    <property type="entry name" value="C1.5:_HAD__Beta-PGM__Phosphata"/>
    <property type="match status" value="1"/>
</dbReference>
<evidence type="ECO:0000256" key="2">
    <source>
        <dbReference type="ARBA" id="ARBA00006171"/>
    </source>
</evidence>
<keyword evidence="7" id="KW-1185">Reference proteome</keyword>
<dbReference type="PANTHER" id="PTHR46193">
    <property type="entry name" value="6-PHOSPHOGLUCONATE PHOSPHATASE"/>
    <property type="match status" value="1"/>
</dbReference>
<dbReference type="InterPro" id="IPR051600">
    <property type="entry name" value="Beta-PGM-like"/>
</dbReference>
<proteinExistence type="inferred from homology"/>
<evidence type="ECO:0000256" key="1">
    <source>
        <dbReference type="ARBA" id="ARBA00001946"/>
    </source>
</evidence>
<dbReference type="PANTHER" id="PTHR46193:SF18">
    <property type="entry name" value="HEXITOL PHOSPHATASE B"/>
    <property type="match status" value="1"/>
</dbReference>
<evidence type="ECO:0000313" key="7">
    <source>
        <dbReference type="Proteomes" id="UP000199021"/>
    </source>
</evidence>
<dbReference type="InParanoid" id="A0A1H9AA93"/>
<comment type="similarity">
    <text evidence="2">Belongs to the HAD-like hydrolase superfamily. CbbY/CbbZ/Gph/YieH family.</text>
</comment>
<dbReference type="InterPro" id="IPR006439">
    <property type="entry name" value="HAD-SF_hydro_IA"/>
</dbReference>
<dbReference type="Pfam" id="PF00702">
    <property type="entry name" value="Hydrolase"/>
    <property type="match status" value="1"/>
</dbReference>
<dbReference type="Gene3D" id="3.40.50.1000">
    <property type="entry name" value="HAD superfamily/HAD-like"/>
    <property type="match status" value="1"/>
</dbReference>
<gene>
    <name evidence="6" type="ORF">SAMN05444359_10222</name>
</gene>
<keyword evidence="5" id="KW-0119">Carbohydrate metabolism</keyword>
<dbReference type="InterPro" id="IPR023214">
    <property type="entry name" value="HAD_sf"/>
</dbReference>
<dbReference type="EMBL" id="FOFB01000002">
    <property type="protein sequence ID" value="SEP73579.1"/>
    <property type="molecule type" value="Genomic_DNA"/>
</dbReference>
<evidence type="ECO:0000256" key="5">
    <source>
        <dbReference type="ARBA" id="ARBA00023277"/>
    </source>
</evidence>
<dbReference type="AlphaFoldDB" id="A0A1H9AA93"/>
<dbReference type="InterPro" id="IPR036412">
    <property type="entry name" value="HAD-like_sf"/>
</dbReference>
<dbReference type="GO" id="GO:0046872">
    <property type="term" value="F:metal ion binding"/>
    <property type="evidence" value="ECO:0007669"/>
    <property type="project" value="UniProtKB-KW"/>
</dbReference>
<keyword evidence="3" id="KW-0479">Metal-binding</keyword>
<name>A0A1H9AA93_9BACT</name>
<accession>A0A1H9AA93</accession>
<evidence type="ECO:0000256" key="4">
    <source>
        <dbReference type="ARBA" id="ARBA00022842"/>
    </source>
</evidence>
<dbReference type="SFLD" id="SFLDG01135">
    <property type="entry name" value="C1.5.6:_HAD__Beta-PGM__Phospha"/>
    <property type="match status" value="1"/>
</dbReference>
<dbReference type="Gene3D" id="1.10.150.240">
    <property type="entry name" value="Putative phosphatase, domain 2"/>
    <property type="match status" value="1"/>
</dbReference>
<dbReference type="InterPro" id="IPR023198">
    <property type="entry name" value="PGP-like_dom2"/>
</dbReference>
<keyword evidence="4" id="KW-0460">Magnesium</keyword>
<dbReference type="SFLD" id="SFLDS00003">
    <property type="entry name" value="Haloacid_Dehalogenase"/>
    <property type="match status" value="1"/>
</dbReference>
<dbReference type="FunCoup" id="A0A1H9AA93">
    <property type="interactions" value="29"/>
</dbReference>
<dbReference type="STRING" id="478744.SAMN05444359_10222"/>